<sequence length="206" mass="22378">TLEGTAPAPENIRMNSDPTCVERATNTTTEYYAVGDSGGLGNVFIYVKEGLGAQTFPAATDTVTLDQSGCRYMPHVFGIQVGQTLEISNSDPTLHNIHASPNPDGENEEFNTGQPIEGMRFERTFTAPEVMVPFQCDVHSWMNAYAGVLDHPYFAVTSDDGKFDISSLPPGDYVVEAWHEELGTQTQNITVGEGATAELNFTFTIS</sequence>
<protein>
    <recommendedName>
        <fullName evidence="2">Rhamnogalacturonan lyase domain-containing protein</fullName>
    </recommendedName>
</protein>
<dbReference type="GO" id="GO:0030246">
    <property type="term" value="F:carbohydrate binding"/>
    <property type="evidence" value="ECO:0007669"/>
    <property type="project" value="InterPro"/>
</dbReference>
<evidence type="ECO:0008006" key="2">
    <source>
        <dbReference type="Google" id="ProtNLM"/>
    </source>
</evidence>
<feature type="non-terminal residue" evidence="1">
    <location>
        <position position="1"/>
    </location>
</feature>
<dbReference type="InterPro" id="IPR013784">
    <property type="entry name" value="Carb-bd-like_fold"/>
</dbReference>
<dbReference type="Pfam" id="PF13620">
    <property type="entry name" value="CarboxypepD_reg"/>
    <property type="match status" value="1"/>
</dbReference>
<dbReference type="SUPFAM" id="SSF49503">
    <property type="entry name" value="Cupredoxins"/>
    <property type="match status" value="1"/>
</dbReference>
<dbReference type="SUPFAM" id="SSF49452">
    <property type="entry name" value="Starch-binding domain-like"/>
    <property type="match status" value="1"/>
</dbReference>
<proteinExistence type="predicted"/>
<organism evidence="1">
    <name type="scientific">marine metagenome</name>
    <dbReference type="NCBI Taxonomy" id="408172"/>
    <lineage>
        <taxon>unclassified sequences</taxon>
        <taxon>metagenomes</taxon>
        <taxon>ecological metagenomes</taxon>
    </lineage>
</organism>
<dbReference type="InterPro" id="IPR008972">
    <property type="entry name" value="Cupredoxin"/>
</dbReference>
<evidence type="ECO:0000313" key="1">
    <source>
        <dbReference type="EMBL" id="SVD06361.1"/>
    </source>
</evidence>
<gene>
    <name evidence="1" type="ORF">METZ01_LOCUS359215</name>
</gene>
<dbReference type="EMBL" id="UINC01127321">
    <property type="protein sequence ID" value="SVD06361.1"/>
    <property type="molecule type" value="Genomic_DNA"/>
</dbReference>
<reference evidence="1" key="1">
    <citation type="submission" date="2018-05" db="EMBL/GenBank/DDBJ databases">
        <authorList>
            <person name="Lanie J.A."/>
            <person name="Ng W.-L."/>
            <person name="Kazmierczak K.M."/>
            <person name="Andrzejewski T.M."/>
            <person name="Davidsen T.M."/>
            <person name="Wayne K.J."/>
            <person name="Tettelin H."/>
            <person name="Glass J.I."/>
            <person name="Rusch D."/>
            <person name="Podicherti R."/>
            <person name="Tsui H.-C.T."/>
            <person name="Winkler M.E."/>
        </authorList>
    </citation>
    <scope>NUCLEOTIDE SEQUENCE</scope>
</reference>
<name>A0A382SBS6_9ZZZZ</name>
<accession>A0A382SBS6</accession>
<dbReference type="Gene3D" id="2.60.40.420">
    <property type="entry name" value="Cupredoxins - blue copper proteins"/>
    <property type="match status" value="1"/>
</dbReference>
<dbReference type="AlphaFoldDB" id="A0A382SBS6"/>